<accession>A0A814XKL0</accession>
<dbReference type="EMBL" id="CAJNOG010001930">
    <property type="protein sequence ID" value="CAF1480326.1"/>
    <property type="molecule type" value="Genomic_DNA"/>
</dbReference>
<dbReference type="EMBL" id="CAJNON010000350">
    <property type="protein sequence ID" value="CAF1212545.1"/>
    <property type="molecule type" value="Genomic_DNA"/>
</dbReference>
<dbReference type="OrthoDB" id="10009504at2759"/>
<protein>
    <submittedName>
        <fullName evidence="2">Uncharacterized protein</fullName>
    </submittedName>
</protein>
<dbReference type="AlphaFoldDB" id="A0A814XKL0"/>
<proteinExistence type="predicted"/>
<name>A0A814XKL0_9BILA</name>
<evidence type="ECO:0000313" key="2">
    <source>
        <dbReference type="EMBL" id="CAF1212545.1"/>
    </source>
</evidence>
<feature type="compositionally biased region" description="Low complexity" evidence="1">
    <location>
        <begin position="72"/>
        <end position="84"/>
    </location>
</feature>
<dbReference type="Proteomes" id="UP000663845">
    <property type="component" value="Unassembled WGS sequence"/>
</dbReference>
<reference evidence="2" key="1">
    <citation type="submission" date="2021-02" db="EMBL/GenBank/DDBJ databases">
        <authorList>
            <person name="Nowell W R."/>
        </authorList>
    </citation>
    <scope>NUCLEOTIDE SEQUENCE</scope>
</reference>
<comment type="caution">
    <text evidence="2">The sequence shown here is derived from an EMBL/GenBank/DDBJ whole genome shotgun (WGS) entry which is preliminary data.</text>
</comment>
<gene>
    <name evidence="3" type="ORF">JYZ213_LOCUS42335</name>
    <name evidence="2" type="ORF">VCS650_LOCUS26263</name>
</gene>
<evidence type="ECO:0000313" key="3">
    <source>
        <dbReference type="EMBL" id="CAF1480326.1"/>
    </source>
</evidence>
<dbReference type="Proteomes" id="UP000663891">
    <property type="component" value="Unassembled WGS sequence"/>
</dbReference>
<evidence type="ECO:0000313" key="4">
    <source>
        <dbReference type="Proteomes" id="UP000663891"/>
    </source>
</evidence>
<organism evidence="2 4">
    <name type="scientific">Adineta steineri</name>
    <dbReference type="NCBI Taxonomy" id="433720"/>
    <lineage>
        <taxon>Eukaryota</taxon>
        <taxon>Metazoa</taxon>
        <taxon>Spiralia</taxon>
        <taxon>Gnathifera</taxon>
        <taxon>Rotifera</taxon>
        <taxon>Eurotatoria</taxon>
        <taxon>Bdelloidea</taxon>
        <taxon>Adinetida</taxon>
        <taxon>Adinetidae</taxon>
        <taxon>Adineta</taxon>
    </lineage>
</organism>
<sequence>MVDCLSCQSCCGSLRSSKLYPKEKRPLSRKRAAQQLYLQKQIQNSNVDKSTFSCDSLSCVSSNVQSRKKQHNVNNNNNNNNNNNTSSRPTTDEQNHLLEFYVFDVSHKRNFSLTNDLNDKRLIIFYDISNGLYTIGVRNGKLNTV</sequence>
<feature type="region of interest" description="Disordered" evidence="1">
    <location>
        <begin position="65"/>
        <end position="91"/>
    </location>
</feature>
<evidence type="ECO:0000256" key="1">
    <source>
        <dbReference type="SAM" id="MobiDB-lite"/>
    </source>
</evidence>